<sequence length="404" mass="43576">MSNSTPTCGAINTDVSGVGVRASLYASVTIGLIMMRWFTHDMDAFQDAARTSFITSIALVISALISLYQGGGLALVDALVVTTVTSLVMAYSFIVGSQGTGYAKSLGSNKFELTFTLAFSAILHTALWTAFGIIVWTNPVNFGMAALEGCTTNPNLDVVFWVFGQTPNVNDTKLRGFAIFAFSTGGALSIVWTAIGFYFTRWGKNKVEEAKIDVGRMAIEGAQENSESLPVMEMPDLSAIRKPAGLLRAGTTDDGASEQKPVSPAGVQSNASIDEESQLPPLPEGKAQTLEHIIKSMLFLGFYSKRLTHLDRIPAAVDRAVLEIRIWLGWDCCIHLPHRDDRELDQRKWTEESNGLLDVRSDPFPRLAARPNRLPAHDADVQLAAGKGVREAEGGKAEGTCTAG</sequence>
<dbReference type="AlphaFoldDB" id="A0A167NAB1"/>
<gene>
    <name evidence="3" type="ORF">CALVIDRAFT_536101</name>
</gene>
<feature type="transmembrane region" description="Helical" evidence="2">
    <location>
        <begin position="74"/>
        <end position="94"/>
    </location>
</feature>
<feature type="region of interest" description="Disordered" evidence="1">
    <location>
        <begin position="248"/>
        <end position="282"/>
    </location>
</feature>
<keyword evidence="2" id="KW-0812">Transmembrane</keyword>
<feature type="transmembrane region" description="Helical" evidence="2">
    <location>
        <begin position="22"/>
        <end position="39"/>
    </location>
</feature>
<evidence type="ECO:0000256" key="2">
    <source>
        <dbReference type="SAM" id="Phobius"/>
    </source>
</evidence>
<feature type="transmembrane region" description="Helical" evidence="2">
    <location>
        <begin position="115"/>
        <end position="136"/>
    </location>
</feature>
<evidence type="ECO:0000313" key="4">
    <source>
        <dbReference type="Proteomes" id="UP000076738"/>
    </source>
</evidence>
<keyword evidence="2" id="KW-1133">Transmembrane helix</keyword>
<feature type="transmembrane region" description="Helical" evidence="2">
    <location>
        <begin position="177"/>
        <end position="199"/>
    </location>
</feature>
<accession>A0A167NAB1</accession>
<keyword evidence="2" id="KW-0472">Membrane</keyword>
<evidence type="ECO:0000313" key="3">
    <source>
        <dbReference type="EMBL" id="KZO97508.1"/>
    </source>
</evidence>
<dbReference type="OrthoDB" id="3395149at2759"/>
<feature type="transmembrane region" description="Helical" evidence="2">
    <location>
        <begin position="51"/>
        <end position="68"/>
    </location>
</feature>
<name>A0A167NAB1_CALVF</name>
<protein>
    <submittedName>
        <fullName evidence="3">Uncharacterized protein</fullName>
    </submittedName>
</protein>
<organism evidence="3 4">
    <name type="scientific">Calocera viscosa (strain TUFC12733)</name>
    <dbReference type="NCBI Taxonomy" id="1330018"/>
    <lineage>
        <taxon>Eukaryota</taxon>
        <taxon>Fungi</taxon>
        <taxon>Dikarya</taxon>
        <taxon>Basidiomycota</taxon>
        <taxon>Agaricomycotina</taxon>
        <taxon>Dacrymycetes</taxon>
        <taxon>Dacrymycetales</taxon>
        <taxon>Dacrymycetaceae</taxon>
        <taxon>Calocera</taxon>
    </lineage>
</organism>
<proteinExistence type="predicted"/>
<keyword evidence="4" id="KW-1185">Reference proteome</keyword>
<dbReference type="EMBL" id="KV417279">
    <property type="protein sequence ID" value="KZO97508.1"/>
    <property type="molecule type" value="Genomic_DNA"/>
</dbReference>
<reference evidence="3 4" key="1">
    <citation type="journal article" date="2016" name="Mol. Biol. Evol.">
        <title>Comparative Genomics of Early-Diverging Mushroom-Forming Fungi Provides Insights into the Origins of Lignocellulose Decay Capabilities.</title>
        <authorList>
            <person name="Nagy L.G."/>
            <person name="Riley R."/>
            <person name="Tritt A."/>
            <person name="Adam C."/>
            <person name="Daum C."/>
            <person name="Floudas D."/>
            <person name="Sun H."/>
            <person name="Yadav J.S."/>
            <person name="Pangilinan J."/>
            <person name="Larsson K.H."/>
            <person name="Matsuura K."/>
            <person name="Barry K."/>
            <person name="Labutti K."/>
            <person name="Kuo R."/>
            <person name="Ohm R.A."/>
            <person name="Bhattacharya S.S."/>
            <person name="Shirouzu T."/>
            <person name="Yoshinaga Y."/>
            <person name="Martin F.M."/>
            <person name="Grigoriev I.V."/>
            <person name="Hibbett D.S."/>
        </authorList>
    </citation>
    <scope>NUCLEOTIDE SEQUENCE [LARGE SCALE GENOMIC DNA]</scope>
    <source>
        <strain evidence="3 4">TUFC12733</strain>
    </source>
</reference>
<dbReference type="Proteomes" id="UP000076738">
    <property type="component" value="Unassembled WGS sequence"/>
</dbReference>
<evidence type="ECO:0000256" key="1">
    <source>
        <dbReference type="SAM" id="MobiDB-lite"/>
    </source>
</evidence>